<dbReference type="Proteomes" id="UP001289374">
    <property type="component" value="Unassembled WGS sequence"/>
</dbReference>
<evidence type="ECO:0000313" key="1">
    <source>
        <dbReference type="EMBL" id="KAK4410662.1"/>
    </source>
</evidence>
<dbReference type="AlphaFoldDB" id="A0AAE1XEY3"/>
<accession>A0AAE1XEY3</accession>
<reference evidence="1" key="1">
    <citation type="submission" date="2020-06" db="EMBL/GenBank/DDBJ databases">
        <authorList>
            <person name="Li T."/>
            <person name="Hu X."/>
            <person name="Zhang T."/>
            <person name="Song X."/>
            <person name="Zhang H."/>
            <person name="Dai N."/>
            <person name="Sheng W."/>
            <person name="Hou X."/>
            <person name="Wei L."/>
        </authorList>
    </citation>
    <scope>NUCLEOTIDE SEQUENCE</scope>
    <source>
        <strain evidence="1">K16</strain>
        <tissue evidence="1">Leaf</tissue>
    </source>
</reference>
<protein>
    <submittedName>
        <fullName evidence="1">Chaperone protein dnaJ 8, chloroplastic</fullName>
    </submittedName>
</protein>
<evidence type="ECO:0000313" key="2">
    <source>
        <dbReference type="Proteomes" id="UP001289374"/>
    </source>
</evidence>
<gene>
    <name evidence="1" type="ORF">Sango_0139200</name>
</gene>
<name>A0AAE1XEY3_9LAMI</name>
<keyword evidence="2" id="KW-1185">Reference proteome</keyword>
<reference evidence="1" key="2">
    <citation type="journal article" date="2024" name="Plant">
        <title>Genomic evolution and insights into agronomic trait innovations of Sesamum species.</title>
        <authorList>
            <person name="Miao H."/>
            <person name="Wang L."/>
            <person name="Qu L."/>
            <person name="Liu H."/>
            <person name="Sun Y."/>
            <person name="Le M."/>
            <person name="Wang Q."/>
            <person name="Wei S."/>
            <person name="Zheng Y."/>
            <person name="Lin W."/>
            <person name="Duan Y."/>
            <person name="Cao H."/>
            <person name="Xiong S."/>
            <person name="Wang X."/>
            <person name="Wei L."/>
            <person name="Li C."/>
            <person name="Ma Q."/>
            <person name="Ju M."/>
            <person name="Zhao R."/>
            <person name="Li G."/>
            <person name="Mu C."/>
            <person name="Tian Q."/>
            <person name="Mei H."/>
            <person name="Zhang T."/>
            <person name="Gao T."/>
            <person name="Zhang H."/>
        </authorList>
    </citation>
    <scope>NUCLEOTIDE SEQUENCE</scope>
    <source>
        <strain evidence="1">K16</strain>
    </source>
</reference>
<organism evidence="1 2">
    <name type="scientific">Sesamum angolense</name>
    <dbReference type="NCBI Taxonomy" id="2727404"/>
    <lineage>
        <taxon>Eukaryota</taxon>
        <taxon>Viridiplantae</taxon>
        <taxon>Streptophyta</taxon>
        <taxon>Embryophyta</taxon>
        <taxon>Tracheophyta</taxon>
        <taxon>Spermatophyta</taxon>
        <taxon>Magnoliopsida</taxon>
        <taxon>eudicotyledons</taxon>
        <taxon>Gunneridae</taxon>
        <taxon>Pentapetalae</taxon>
        <taxon>asterids</taxon>
        <taxon>lamiids</taxon>
        <taxon>Lamiales</taxon>
        <taxon>Pedaliaceae</taxon>
        <taxon>Sesamum</taxon>
    </lineage>
</organism>
<comment type="caution">
    <text evidence="1">The sequence shown here is derived from an EMBL/GenBank/DDBJ whole genome shotgun (WGS) entry which is preliminary data.</text>
</comment>
<dbReference type="EMBL" id="JACGWL010000001">
    <property type="protein sequence ID" value="KAK4410662.1"/>
    <property type="molecule type" value="Genomic_DNA"/>
</dbReference>
<sequence>MAAAVGCGSALGSWAQSKGRNVRSDNSNGKRKGLRVSCVSSAALSDPYKTLRIQPGPLKLRLRRHSGSLLFRGSNCGVQFHQINEAYDIVMSNLRGESSAPQMEMYEHYDADESMRGMCDEDWDMWEEWMGWEGAGIRDYSSHINLISDLWTSLMKRSTMEQNIELGL</sequence>
<proteinExistence type="predicted"/>